<evidence type="ECO:0000313" key="2">
    <source>
        <dbReference type="EMBL" id="GAX14093.1"/>
    </source>
</evidence>
<accession>A0A1Z5JJA8</accession>
<sequence length="431" mass="48365">MQETRHTFGKGQLKLDDVAAAIEDLLYQADVSKDNFSAFLQGAMADRKKKREGKPKSSQTAFEKFNCSFEDLFGSDIGAFQDSIHFFNKPKSIATLDLVSQRPQQIEDDDNSVSSSTSGILPPPRDTAPKSRAKEVARQKEKVKPEVVASPIKVRQRMSVKSLGRVNSPRRRTRAIRPDAQGPASVMSLDLMHDFSEESKGSSGELVSDPSEYKRRGKKMVVASSQGQDDVAKAVLQKRPVKKKQEISSEKPSRRPEESPRRRTVSPRRTTLEGIESPRRQRRTSRVDDDTATVKSRAVQSSKRTDDRSVSPRRRCDDRSVATRRRSKSLTGNDMLKNKMKNSNESTTGSTRKSKPDRYSDERSVVSRKTTKPSPSHPMASLVRKASVCKRLSNSDHVSPSSSTRHNVDPLSKSDHMTRKRLSQVMTKRPN</sequence>
<feature type="compositionally biased region" description="Basic and acidic residues" evidence="1">
    <location>
        <begin position="243"/>
        <end position="261"/>
    </location>
</feature>
<organism evidence="2 3">
    <name type="scientific">Fistulifera solaris</name>
    <name type="common">Oleaginous diatom</name>
    <dbReference type="NCBI Taxonomy" id="1519565"/>
    <lineage>
        <taxon>Eukaryota</taxon>
        <taxon>Sar</taxon>
        <taxon>Stramenopiles</taxon>
        <taxon>Ochrophyta</taxon>
        <taxon>Bacillariophyta</taxon>
        <taxon>Bacillariophyceae</taxon>
        <taxon>Bacillariophycidae</taxon>
        <taxon>Naviculales</taxon>
        <taxon>Naviculaceae</taxon>
        <taxon>Fistulifera</taxon>
    </lineage>
</organism>
<evidence type="ECO:0000256" key="1">
    <source>
        <dbReference type="SAM" id="MobiDB-lite"/>
    </source>
</evidence>
<dbReference type="AlphaFoldDB" id="A0A1Z5JJA8"/>
<proteinExistence type="predicted"/>
<name>A0A1Z5JJA8_FISSO</name>
<gene>
    <name evidence="2" type="ORF">FisN_8Hh071</name>
</gene>
<feature type="compositionally biased region" description="Basic and acidic residues" evidence="1">
    <location>
        <begin position="303"/>
        <end position="321"/>
    </location>
</feature>
<dbReference type="InParanoid" id="A0A1Z5JJA8"/>
<dbReference type="Proteomes" id="UP000198406">
    <property type="component" value="Unassembled WGS sequence"/>
</dbReference>
<keyword evidence="3" id="KW-1185">Reference proteome</keyword>
<feature type="compositionally biased region" description="Basic and acidic residues" evidence="1">
    <location>
        <begin position="354"/>
        <end position="365"/>
    </location>
</feature>
<protein>
    <submittedName>
        <fullName evidence="2">Uncharacterized protein</fullName>
    </submittedName>
</protein>
<feature type="compositionally biased region" description="Polar residues" evidence="1">
    <location>
        <begin position="341"/>
        <end position="351"/>
    </location>
</feature>
<feature type="region of interest" description="Disordered" evidence="1">
    <location>
        <begin position="159"/>
        <end position="431"/>
    </location>
</feature>
<reference evidence="2 3" key="1">
    <citation type="journal article" date="2015" name="Plant Cell">
        <title>Oil accumulation by the oleaginous diatom Fistulifera solaris as revealed by the genome and transcriptome.</title>
        <authorList>
            <person name="Tanaka T."/>
            <person name="Maeda Y."/>
            <person name="Veluchamy A."/>
            <person name="Tanaka M."/>
            <person name="Abida H."/>
            <person name="Marechal E."/>
            <person name="Bowler C."/>
            <person name="Muto M."/>
            <person name="Sunaga Y."/>
            <person name="Tanaka M."/>
            <person name="Yoshino T."/>
            <person name="Taniguchi T."/>
            <person name="Fukuda Y."/>
            <person name="Nemoto M."/>
            <person name="Matsumoto M."/>
            <person name="Wong P.S."/>
            <person name="Aburatani S."/>
            <person name="Fujibuchi W."/>
        </authorList>
    </citation>
    <scope>NUCLEOTIDE SEQUENCE [LARGE SCALE GENOMIC DNA]</scope>
    <source>
        <strain evidence="2 3">JPCC DA0580</strain>
    </source>
</reference>
<dbReference type="EMBL" id="BDSP01000075">
    <property type="protein sequence ID" value="GAX14093.1"/>
    <property type="molecule type" value="Genomic_DNA"/>
</dbReference>
<feature type="compositionally biased region" description="Polar residues" evidence="1">
    <location>
        <begin position="395"/>
        <end position="405"/>
    </location>
</feature>
<comment type="caution">
    <text evidence="2">The sequence shown here is derived from an EMBL/GenBank/DDBJ whole genome shotgun (WGS) entry which is preliminary data.</text>
</comment>
<feature type="compositionally biased region" description="Basic and acidic residues" evidence="1">
    <location>
        <begin position="406"/>
        <end position="417"/>
    </location>
</feature>
<feature type="compositionally biased region" description="Basic and acidic residues" evidence="1">
    <location>
        <begin position="191"/>
        <end position="200"/>
    </location>
</feature>
<evidence type="ECO:0000313" key="3">
    <source>
        <dbReference type="Proteomes" id="UP000198406"/>
    </source>
</evidence>
<feature type="compositionally biased region" description="Basic and acidic residues" evidence="1">
    <location>
        <begin position="127"/>
        <end position="144"/>
    </location>
</feature>
<feature type="region of interest" description="Disordered" evidence="1">
    <location>
        <begin position="102"/>
        <end position="144"/>
    </location>
</feature>